<feature type="transmembrane region" description="Helical" evidence="5">
    <location>
        <begin position="74"/>
        <end position="95"/>
    </location>
</feature>
<feature type="transmembrane region" description="Helical" evidence="5">
    <location>
        <begin position="39"/>
        <end position="62"/>
    </location>
</feature>
<accession>A0A7S3QM18</accession>
<gene>
    <name evidence="7" type="ORF">DTER00134_LOCUS1632</name>
</gene>
<feature type="domain" description="Sugar phosphate transporter" evidence="6">
    <location>
        <begin position="11"/>
        <end position="298"/>
    </location>
</feature>
<organism evidence="7">
    <name type="scientific">Dunaliella tertiolecta</name>
    <name type="common">Green alga</name>
    <dbReference type="NCBI Taxonomy" id="3047"/>
    <lineage>
        <taxon>Eukaryota</taxon>
        <taxon>Viridiplantae</taxon>
        <taxon>Chlorophyta</taxon>
        <taxon>core chlorophytes</taxon>
        <taxon>Chlorophyceae</taxon>
        <taxon>CS clade</taxon>
        <taxon>Chlamydomonadales</taxon>
        <taxon>Dunaliellaceae</taxon>
        <taxon>Dunaliella</taxon>
    </lineage>
</organism>
<feature type="transmembrane region" description="Helical" evidence="5">
    <location>
        <begin position="151"/>
        <end position="168"/>
    </location>
</feature>
<feature type="transmembrane region" description="Helical" evidence="5">
    <location>
        <begin position="254"/>
        <end position="275"/>
    </location>
</feature>
<dbReference type="SUPFAM" id="SSF103481">
    <property type="entry name" value="Multidrug resistance efflux transporter EmrE"/>
    <property type="match status" value="2"/>
</dbReference>
<keyword evidence="2 5" id="KW-0812">Transmembrane</keyword>
<name>A0A7S3QM18_DUNTE</name>
<feature type="transmembrane region" description="Helical" evidence="5">
    <location>
        <begin position="189"/>
        <end position="206"/>
    </location>
</feature>
<evidence type="ECO:0000256" key="1">
    <source>
        <dbReference type="ARBA" id="ARBA00004141"/>
    </source>
</evidence>
<evidence type="ECO:0000256" key="5">
    <source>
        <dbReference type="SAM" id="Phobius"/>
    </source>
</evidence>
<sequence length="337" mass="36610">MSSSSTATTISVIIIWYATNILVLLGNKFLLSNTGFRQPVFLTLCHMTACMFLGIIISASGWIPVKPLKSRMQLVKVSILAVIFCSTIVLGNASLKYLHVSFTQAIGATTPFFTALLAYFFQGARENMTTYMALVPVVVGVIIASGGEPNFHVLGFTLAMLAVAGRALKSVVQSILMSDPTEKLDPMSLLTYMSTVCVALLLPLTLLLEPTAFNLAHDKFMENPNFAWWMIVNAMFAYLTNLFNFLVTKYTSALTLQVLGNAKGVVAAVVSVLVFANPVTLQGGLGYALTFMGVCVYSEAKRRFNLKREVHHEVGVSSPKVLQWSSASFAGCEQSKS</sequence>
<protein>
    <recommendedName>
        <fullName evidence="6">Sugar phosphate transporter domain-containing protein</fullName>
    </recommendedName>
</protein>
<feature type="transmembrane region" description="Helical" evidence="5">
    <location>
        <begin position="101"/>
        <end position="121"/>
    </location>
</feature>
<feature type="transmembrane region" description="Helical" evidence="5">
    <location>
        <begin position="128"/>
        <end position="145"/>
    </location>
</feature>
<dbReference type="InterPro" id="IPR037185">
    <property type="entry name" value="EmrE-like"/>
</dbReference>
<evidence type="ECO:0000256" key="3">
    <source>
        <dbReference type="ARBA" id="ARBA00022989"/>
    </source>
</evidence>
<feature type="transmembrane region" description="Helical" evidence="5">
    <location>
        <begin position="281"/>
        <end position="298"/>
    </location>
</feature>
<keyword evidence="3 5" id="KW-1133">Transmembrane helix</keyword>
<reference evidence="7" key="1">
    <citation type="submission" date="2021-01" db="EMBL/GenBank/DDBJ databases">
        <authorList>
            <person name="Corre E."/>
            <person name="Pelletier E."/>
            <person name="Niang G."/>
            <person name="Scheremetjew M."/>
            <person name="Finn R."/>
            <person name="Kale V."/>
            <person name="Holt S."/>
            <person name="Cochrane G."/>
            <person name="Meng A."/>
            <person name="Brown T."/>
            <person name="Cohen L."/>
        </authorList>
    </citation>
    <scope>NUCLEOTIDE SEQUENCE</scope>
    <source>
        <strain evidence="7">CCMP1320</strain>
    </source>
</reference>
<feature type="transmembrane region" description="Helical" evidence="5">
    <location>
        <begin position="7"/>
        <end position="27"/>
    </location>
</feature>
<dbReference type="InterPro" id="IPR004853">
    <property type="entry name" value="Sugar_P_trans_dom"/>
</dbReference>
<evidence type="ECO:0000313" key="7">
    <source>
        <dbReference type="EMBL" id="CAE0486593.1"/>
    </source>
</evidence>
<comment type="subcellular location">
    <subcellularLocation>
        <location evidence="1">Membrane</location>
        <topology evidence="1">Multi-pass membrane protein</topology>
    </subcellularLocation>
</comment>
<dbReference type="Pfam" id="PF03151">
    <property type="entry name" value="TPT"/>
    <property type="match status" value="1"/>
</dbReference>
<feature type="transmembrane region" description="Helical" evidence="5">
    <location>
        <begin position="226"/>
        <end position="247"/>
    </location>
</feature>
<dbReference type="AlphaFoldDB" id="A0A7S3QM18"/>
<evidence type="ECO:0000259" key="6">
    <source>
        <dbReference type="Pfam" id="PF03151"/>
    </source>
</evidence>
<proteinExistence type="predicted"/>
<evidence type="ECO:0000256" key="2">
    <source>
        <dbReference type="ARBA" id="ARBA00022692"/>
    </source>
</evidence>
<dbReference type="GO" id="GO:0016020">
    <property type="term" value="C:membrane"/>
    <property type="evidence" value="ECO:0007669"/>
    <property type="project" value="UniProtKB-SubCell"/>
</dbReference>
<evidence type="ECO:0000256" key="4">
    <source>
        <dbReference type="ARBA" id="ARBA00023136"/>
    </source>
</evidence>
<keyword evidence="4 5" id="KW-0472">Membrane</keyword>
<dbReference type="InterPro" id="IPR050186">
    <property type="entry name" value="TPT_transporter"/>
</dbReference>
<dbReference type="PANTHER" id="PTHR11132">
    <property type="entry name" value="SOLUTE CARRIER FAMILY 35"/>
    <property type="match status" value="1"/>
</dbReference>
<dbReference type="EMBL" id="HBIP01003624">
    <property type="protein sequence ID" value="CAE0486593.1"/>
    <property type="molecule type" value="Transcribed_RNA"/>
</dbReference>